<comment type="catalytic activity">
    <reaction evidence="2">
        <text>8 isopentenyl diphosphate + (2E,6E)-farnesyl diphosphate = di-trans,octa-cis-undecaprenyl diphosphate + 8 diphosphate</text>
        <dbReference type="Rhea" id="RHEA:27551"/>
        <dbReference type="ChEBI" id="CHEBI:33019"/>
        <dbReference type="ChEBI" id="CHEBI:58405"/>
        <dbReference type="ChEBI" id="CHEBI:128769"/>
        <dbReference type="ChEBI" id="CHEBI:175763"/>
        <dbReference type="EC" id="2.5.1.31"/>
    </reaction>
</comment>
<accession>J5KNK0</accession>
<dbReference type="PANTHER" id="PTHR10291:SF0">
    <property type="entry name" value="DEHYDRODOLICHYL DIPHOSPHATE SYNTHASE 2"/>
    <property type="match status" value="1"/>
</dbReference>
<evidence type="ECO:0000256" key="1">
    <source>
        <dbReference type="ARBA" id="ARBA00022679"/>
    </source>
</evidence>
<dbReference type="GO" id="GO:0008834">
    <property type="term" value="F:ditrans,polycis-undecaprenyl-diphosphate synthase [(2E,6E)-farnesyl-diphosphate specific] activity"/>
    <property type="evidence" value="ECO:0007669"/>
    <property type="project" value="UniProtKB-UniRule"/>
</dbReference>
<evidence type="ECO:0000313" key="3">
    <source>
        <dbReference type="EMBL" id="EJP73451.1"/>
    </source>
</evidence>
<protein>
    <recommendedName>
        <fullName evidence="2">Ditrans,polycis-undecaprenyl-diphosphate synthase ((2E,6E)-farnesyl-diphosphate specific)</fullName>
        <ecNumber evidence="2">2.5.1.31</ecNumber>
    </recommendedName>
    <alternativeName>
        <fullName evidence="2">Ditrans,polycis-undecaprenylcistransferase</fullName>
    </alternativeName>
    <alternativeName>
        <fullName evidence="2">Undecaprenyl diphosphate synthase</fullName>
        <shortName evidence="2">UDS</shortName>
    </alternativeName>
    <alternativeName>
        <fullName evidence="2">Undecaprenyl pyrophosphate synthase</fullName>
        <shortName evidence="2">UPP synthase</shortName>
    </alternativeName>
</protein>
<comment type="similarity">
    <text evidence="2">Belongs to the UPP synthase family.</text>
</comment>
<dbReference type="InterPro" id="IPR036424">
    <property type="entry name" value="UPP_synth-like_sf"/>
</dbReference>
<comment type="function">
    <text evidence="2">Catalyzes the sequential condensation of isopentenyl diphosphate (IPP) with (2E,6E)-farnesyl diphosphate (E,E-FPP) to yield (2Z,6Z,10Z,14Z,18Z,22Z,26Z,30Z,34E,38E)-undecaprenyl diphosphate (di-trans,octa-cis-UPP). UPP is the precursor of glycosyl carrier lipid in the biosynthesis of bacterial cell wall polysaccharide components such as peptidoglycan and lipopolysaccharide.</text>
</comment>
<keyword evidence="2" id="KW-0460">Magnesium</keyword>
<dbReference type="EC" id="2.5.1.31" evidence="2"/>
<feature type="binding site" evidence="2">
    <location>
        <position position="35"/>
    </location>
    <ligand>
        <name>substrate</name>
    </ligand>
</feature>
<dbReference type="CDD" id="cd00475">
    <property type="entry name" value="Cis_IPPS"/>
    <property type="match status" value="1"/>
</dbReference>
<feature type="binding site" evidence="2">
    <location>
        <begin position="63"/>
        <end position="65"/>
    </location>
    <ligand>
        <name>substrate</name>
    </ligand>
</feature>
<dbReference type="InterPro" id="IPR001441">
    <property type="entry name" value="UPP_synth-like"/>
</dbReference>
<evidence type="ECO:0000256" key="2">
    <source>
        <dbReference type="HAMAP-Rule" id="MF_01139"/>
    </source>
</evidence>
<keyword evidence="2" id="KW-0133">Cell shape</keyword>
<organism evidence="3 4">
    <name type="scientific">SAR86 cluster bacterium SAR86B</name>
    <dbReference type="NCBI Taxonomy" id="1123867"/>
    <lineage>
        <taxon>Bacteria</taxon>
        <taxon>Pseudomonadati</taxon>
        <taxon>Pseudomonadota</taxon>
        <taxon>Gammaproteobacteria</taxon>
        <taxon>SAR86 cluster</taxon>
    </lineage>
</organism>
<keyword evidence="2" id="KW-0479">Metal-binding</keyword>
<dbReference type="Pfam" id="PF01255">
    <property type="entry name" value="Prenyltransf"/>
    <property type="match status" value="1"/>
</dbReference>
<dbReference type="EMBL" id="JH611165">
    <property type="protein sequence ID" value="EJP73451.1"/>
    <property type="molecule type" value="Genomic_DNA"/>
</dbReference>
<dbReference type="PROSITE" id="PS01066">
    <property type="entry name" value="UPP_SYNTHASE"/>
    <property type="match status" value="1"/>
</dbReference>
<dbReference type="GO" id="GO:0000287">
    <property type="term" value="F:magnesium ion binding"/>
    <property type="evidence" value="ECO:0007669"/>
    <property type="project" value="UniProtKB-UniRule"/>
</dbReference>
<dbReference type="HOGENOM" id="CLU_038505_1_1_6"/>
<feature type="binding site" evidence="2">
    <location>
        <position position="67"/>
    </location>
    <ligand>
        <name>substrate</name>
    </ligand>
</feature>
<comment type="cofactor">
    <cofactor evidence="2">
        <name>Mg(2+)</name>
        <dbReference type="ChEBI" id="CHEBI:18420"/>
    </cofactor>
    <text evidence="2">Binds 2 magnesium ions per subunit.</text>
</comment>
<feature type="active site" evidence="2">
    <location>
        <position position="18"/>
    </location>
</feature>
<name>J5KNK0_9GAMM</name>
<dbReference type="Proteomes" id="UP000010116">
    <property type="component" value="Unassembled WGS sequence"/>
</dbReference>
<keyword evidence="2" id="KW-0573">Peptidoglycan synthesis</keyword>
<feature type="binding site" evidence="2">
    <location>
        <begin position="19"/>
        <end position="22"/>
    </location>
    <ligand>
        <name>substrate</name>
    </ligand>
</feature>
<comment type="caution">
    <text evidence="2">Lacks conserved residue(s) required for the propagation of feature annotation.</text>
</comment>
<dbReference type="InterPro" id="IPR018520">
    <property type="entry name" value="UPP_synth-like_CS"/>
</dbReference>
<sequence length="239" mass="27320">MALGVQSKKPENIAIIMDGNGRWAKSHSFEITKGHKRGVEVVREIVEECVSQHINSLTLFAFSTENWTRPKTEISGIKNLIIEAIHEQLPELVEKKVKLSFFGNYSKFGSNIKEKILDAEKKTSKYKEDLRLNIALSYGGRSDIVESCKQITSSIISGSMEESDINEESILKFSQCPENNIDLLIRTGGDHRISNFLLYQVAYAEIIFLDKLWPDFTKLDLQDCIKQFSKVERRFGQRL</sequence>
<keyword evidence="1 2" id="KW-0808">Transferase</keyword>
<dbReference type="HAMAP" id="MF_01139">
    <property type="entry name" value="ISPT"/>
    <property type="match status" value="1"/>
</dbReference>
<feature type="binding site" evidence="2">
    <location>
        <position position="205"/>
    </location>
    <ligand>
        <name>Mg(2+)</name>
        <dbReference type="ChEBI" id="CHEBI:18420"/>
    </ligand>
</feature>
<dbReference type="NCBIfam" id="TIGR00055">
    <property type="entry name" value="uppS"/>
    <property type="match status" value="1"/>
</dbReference>
<gene>
    <name evidence="2 3" type="primary">uppS</name>
    <name evidence="3" type="ORF">NT02SARS_0229</name>
</gene>
<comment type="subunit">
    <text evidence="2">Homodimer.</text>
</comment>
<feature type="active site" description="Proton acceptor" evidence="2">
    <location>
        <position position="66"/>
    </location>
</feature>
<dbReference type="GO" id="GO:0009252">
    <property type="term" value="P:peptidoglycan biosynthetic process"/>
    <property type="evidence" value="ECO:0007669"/>
    <property type="project" value="UniProtKB-UniRule"/>
</dbReference>
<dbReference type="PANTHER" id="PTHR10291">
    <property type="entry name" value="DEHYDRODOLICHYL DIPHOSPHATE SYNTHASE FAMILY MEMBER"/>
    <property type="match status" value="1"/>
</dbReference>
<dbReference type="AlphaFoldDB" id="J5KNK0"/>
<dbReference type="GO" id="GO:0016094">
    <property type="term" value="P:polyprenol biosynthetic process"/>
    <property type="evidence" value="ECO:0007669"/>
    <property type="project" value="TreeGrafter"/>
</dbReference>
<feature type="binding site" evidence="2">
    <location>
        <position position="18"/>
    </location>
    <ligand>
        <name>Mg(2+)</name>
        <dbReference type="ChEBI" id="CHEBI:18420"/>
    </ligand>
</feature>
<evidence type="ECO:0000313" key="4">
    <source>
        <dbReference type="Proteomes" id="UP000010116"/>
    </source>
</evidence>
<dbReference type="GO" id="GO:0071555">
    <property type="term" value="P:cell wall organization"/>
    <property type="evidence" value="ECO:0007669"/>
    <property type="project" value="UniProtKB-KW"/>
</dbReference>
<dbReference type="SUPFAM" id="SSF64005">
    <property type="entry name" value="Undecaprenyl diphosphate synthase"/>
    <property type="match status" value="1"/>
</dbReference>
<dbReference type="GO" id="GO:0008360">
    <property type="term" value="P:regulation of cell shape"/>
    <property type="evidence" value="ECO:0007669"/>
    <property type="project" value="UniProtKB-KW"/>
</dbReference>
<proteinExistence type="inferred from homology"/>
<feature type="binding site" evidence="2">
    <location>
        <begin position="192"/>
        <end position="194"/>
    </location>
    <ligand>
        <name>substrate</name>
    </ligand>
</feature>
<feature type="binding site" evidence="2">
    <location>
        <position position="186"/>
    </location>
    <ligand>
        <name>substrate</name>
    </ligand>
</feature>
<reference evidence="3 4" key="1">
    <citation type="journal article" date="2012" name="ISME J.">
        <title>Genomic insights to SAR86, an abundant and uncultivated marine bacterial lineage.</title>
        <authorList>
            <person name="Dupont C.L."/>
            <person name="Rusch D.B."/>
            <person name="Yooseph S."/>
            <person name="Lombardo M.J."/>
            <person name="Richter R.A."/>
            <person name="Valas R."/>
            <person name="Novotny M."/>
            <person name="Yee-Greenbaum J."/>
            <person name="Selengut J.D."/>
            <person name="Haft D.H."/>
            <person name="Halpern A.L."/>
            <person name="Lasken R.S."/>
            <person name="Nealson K."/>
            <person name="Friedman R."/>
            <person name="Venter J.C."/>
        </authorList>
    </citation>
    <scope>NUCLEOTIDE SEQUENCE [LARGE SCALE GENOMIC DNA]</scope>
</reference>
<keyword evidence="2" id="KW-0961">Cell wall biogenesis/degradation</keyword>
<feature type="binding site" evidence="2">
    <location>
        <position position="23"/>
    </location>
    <ligand>
        <name>substrate</name>
    </ligand>
</feature>
<feature type="binding site" evidence="2">
    <location>
        <position position="69"/>
    </location>
    <ligand>
        <name>substrate</name>
    </ligand>
</feature>
<dbReference type="Gene3D" id="3.40.1180.10">
    <property type="entry name" value="Decaprenyl diphosphate synthase-like"/>
    <property type="match status" value="1"/>
</dbReference>